<dbReference type="RefSeq" id="YP_009643490.1">
    <property type="nucleotide sequence ID" value="NC_042438.1"/>
</dbReference>
<dbReference type="CTD" id="4541"/>
<name>A0A4Y1JVX3_9HEMI</name>
<feature type="transmembrane region" description="Helical" evidence="1">
    <location>
        <begin position="48"/>
        <end position="70"/>
    </location>
</feature>
<organism evidence="2">
    <name type="scientific">Dysdercus decussatus</name>
    <dbReference type="NCBI Taxonomy" id="1577203"/>
    <lineage>
        <taxon>Eukaryota</taxon>
        <taxon>Metazoa</taxon>
        <taxon>Ecdysozoa</taxon>
        <taxon>Arthropoda</taxon>
        <taxon>Hexapoda</taxon>
        <taxon>Insecta</taxon>
        <taxon>Pterygota</taxon>
        <taxon>Neoptera</taxon>
        <taxon>Paraneoptera</taxon>
        <taxon>Hemiptera</taxon>
        <taxon>Heteroptera</taxon>
        <taxon>Panheteroptera</taxon>
        <taxon>Pentatomomorpha</taxon>
        <taxon>Pyrrhocoroidea</taxon>
        <taxon>Pyrrhocoridae</taxon>
        <taxon>Dysdercus</taxon>
    </lineage>
</organism>
<feature type="transmembrane region" description="Helical" evidence="1">
    <location>
        <begin position="82"/>
        <end position="100"/>
    </location>
</feature>
<protein>
    <submittedName>
        <fullName evidence="2">NADH dehydrogenase subunit 6</fullName>
    </submittedName>
</protein>
<reference evidence="2" key="2">
    <citation type="journal article" date="2019" name="Syst. Entomol.">
        <title>Higher-level phylogeny and evolutionary history of Pentatomomorpha (Hemiptera: Heteroptera) inferred from mitochondrial genome sequences.</title>
        <authorList>
            <person name="Liu Y."/>
            <person name="Li H."/>
            <person name="Song F."/>
            <person name="Zhao Y."/>
            <person name="Wilson J.-J."/>
            <person name="Cai W."/>
        </authorList>
    </citation>
    <scope>NUCLEOTIDE SEQUENCE</scope>
</reference>
<geneLocation type="mitochondrion" evidence="2"/>
<dbReference type="AlphaFoldDB" id="A0A4Y1JVX3"/>
<feature type="transmembrane region" description="Helical" evidence="1">
    <location>
        <begin position="21"/>
        <end position="42"/>
    </location>
</feature>
<dbReference type="EMBL" id="KX345789">
    <property type="protein sequence ID" value="APO08933.1"/>
    <property type="molecule type" value="Genomic_DNA"/>
</dbReference>
<reference evidence="2" key="1">
    <citation type="submission" date="2016-05" db="EMBL/GenBank/DDBJ databases">
        <authorList>
            <person name="Yang C."/>
            <person name="Li H."/>
            <person name="Cai W.Z."/>
        </authorList>
    </citation>
    <scope>NUCLEOTIDE SEQUENCE</scope>
</reference>
<accession>A0A4Y1JVX3</accession>
<evidence type="ECO:0000313" key="2">
    <source>
        <dbReference type="EMBL" id="APO08933.1"/>
    </source>
</evidence>
<evidence type="ECO:0000256" key="1">
    <source>
        <dbReference type="SAM" id="Phobius"/>
    </source>
</evidence>
<gene>
    <name evidence="2" type="primary">ND6</name>
</gene>
<sequence length="160" mass="18436">MYLTLMIMNMISFSLLWVKHPISMGLMIITQTLNISMMVGMISGSFWFSYVIVIVMLSGMLVLFIYMASIASNEKFFTPVKMIYMSVSMIIVGLIMQIFLNPSMLEFNKMQMINNTEVLMLINLMNNNKIIIMMVLYLFFSMYVISSIVNISEGPLRVNK</sequence>
<keyword evidence="1" id="KW-0812">Transmembrane</keyword>
<proteinExistence type="predicted"/>
<keyword evidence="1" id="KW-0472">Membrane</keyword>
<feature type="transmembrane region" description="Helical" evidence="1">
    <location>
        <begin position="130"/>
        <end position="151"/>
    </location>
</feature>
<dbReference type="GeneID" id="41700394"/>
<keyword evidence="2" id="KW-0496">Mitochondrion</keyword>
<keyword evidence="1" id="KW-1133">Transmembrane helix</keyword>